<dbReference type="InterPro" id="IPR036328">
    <property type="entry name" value="MliC_sf"/>
</dbReference>
<comment type="caution">
    <text evidence="7">The sequence shown here is derived from an EMBL/GenBank/DDBJ whole genome shotgun (WGS) entry which is preliminary data.</text>
</comment>
<keyword evidence="1 5" id="KW-0732">Signal</keyword>
<reference evidence="7" key="1">
    <citation type="submission" date="2022-12" db="EMBL/GenBank/DDBJ databases">
        <title>Paracoccus onchidii sp. nov., isolated from a marine invertebrate from the South China Sea.</title>
        <authorList>
            <person name="Xu S."/>
            <person name="Liu Z."/>
            <person name="Xu Y."/>
        </authorList>
    </citation>
    <scope>NUCLEOTIDE SEQUENCE</scope>
    <source>
        <strain evidence="7">Z330</strain>
    </source>
</reference>
<dbReference type="RefSeq" id="WP_271888768.1">
    <property type="nucleotide sequence ID" value="NZ_JAQBIE010000010.1"/>
</dbReference>
<gene>
    <name evidence="7" type="ORF">PAF17_08970</name>
</gene>
<evidence type="ECO:0000313" key="8">
    <source>
        <dbReference type="Proteomes" id="UP001165641"/>
    </source>
</evidence>
<evidence type="ECO:0000256" key="1">
    <source>
        <dbReference type="ARBA" id="ARBA00022729"/>
    </source>
</evidence>
<dbReference type="Proteomes" id="UP001165641">
    <property type="component" value="Unassembled WGS sequence"/>
</dbReference>
<organism evidence="7 8">
    <name type="scientific">Paracoccus onchidii</name>
    <dbReference type="NCBI Taxonomy" id="3017813"/>
    <lineage>
        <taxon>Bacteria</taxon>
        <taxon>Pseudomonadati</taxon>
        <taxon>Pseudomonadota</taxon>
        <taxon>Alphaproteobacteria</taxon>
        <taxon>Rhodobacterales</taxon>
        <taxon>Paracoccaceae</taxon>
        <taxon>Paracoccus</taxon>
    </lineage>
</organism>
<name>A0ABT4ZE60_9RHOB</name>
<evidence type="ECO:0000256" key="2">
    <source>
        <dbReference type="ARBA" id="ARBA00023136"/>
    </source>
</evidence>
<protein>
    <submittedName>
        <fullName evidence="7">MliC family protein</fullName>
    </submittedName>
</protein>
<evidence type="ECO:0000256" key="5">
    <source>
        <dbReference type="SAM" id="SignalP"/>
    </source>
</evidence>
<dbReference type="EMBL" id="JAQBIE010000010">
    <property type="protein sequence ID" value="MDB6177643.1"/>
    <property type="molecule type" value="Genomic_DNA"/>
</dbReference>
<dbReference type="Pfam" id="PF09864">
    <property type="entry name" value="MliC"/>
    <property type="match status" value="1"/>
</dbReference>
<evidence type="ECO:0000313" key="7">
    <source>
        <dbReference type="EMBL" id="MDB6177643.1"/>
    </source>
</evidence>
<feature type="signal peptide" evidence="5">
    <location>
        <begin position="1"/>
        <end position="23"/>
    </location>
</feature>
<dbReference type="SUPFAM" id="SSF141488">
    <property type="entry name" value="YdhA-like"/>
    <property type="match status" value="1"/>
</dbReference>
<keyword evidence="2" id="KW-0472">Membrane</keyword>
<evidence type="ECO:0000256" key="3">
    <source>
        <dbReference type="ARBA" id="ARBA00023139"/>
    </source>
</evidence>
<dbReference type="Gene3D" id="2.40.128.200">
    <property type="match status" value="1"/>
</dbReference>
<proteinExistence type="predicted"/>
<feature type="domain" description="C-type lysozyme inhibitor" evidence="6">
    <location>
        <begin position="42"/>
        <end position="106"/>
    </location>
</feature>
<accession>A0ABT4ZE60</accession>
<feature type="chain" id="PRO_5047372944" evidence="5">
    <location>
        <begin position="24"/>
        <end position="117"/>
    </location>
</feature>
<dbReference type="InterPro" id="IPR018660">
    <property type="entry name" value="MliC"/>
</dbReference>
<keyword evidence="4" id="KW-0449">Lipoprotein</keyword>
<keyword evidence="8" id="KW-1185">Reference proteome</keyword>
<sequence length="117" mass="12052">MTLLHATATGIMSMTLMGAPAMAGVALTLDLGPAGETTAATYRCDDGDLVVTYVNVGANSLALLQVDGEERVFVNVMSASGARYVSGSLEWWSKGDGAVLTDLQDEDSGTSCTASQE</sequence>
<evidence type="ECO:0000259" key="6">
    <source>
        <dbReference type="Pfam" id="PF09864"/>
    </source>
</evidence>
<evidence type="ECO:0000256" key="4">
    <source>
        <dbReference type="ARBA" id="ARBA00023288"/>
    </source>
</evidence>
<keyword evidence="3" id="KW-0564">Palmitate</keyword>